<dbReference type="SUPFAM" id="SSF55008">
    <property type="entry name" value="HMA, heavy metal-associated domain"/>
    <property type="match status" value="1"/>
</dbReference>
<sequence>MKIFKIAAAIAALLIASHTSWSQTRAEVQVSGLTCSMCQLATEKSLKTLGFIGEIKPNLNTGVYTLIFKKGQSVDLDQIKSKVKSAGFSVSKLVVTLSFDQVAISNNFHYRYEGKLYHFMNVAEKTLDGEVKLTVINKDFIPAGDFKKYAAQTTYSCYKSGVMGKDKVVHVTI</sequence>
<dbReference type="InterPro" id="IPR036163">
    <property type="entry name" value="HMA_dom_sf"/>
</dbReference>
<accession>A0A7K1XUJ1</accession>
<evidence type="ECO:0000313" key="4">
    <source>
        <dbReference type="Proteomes" id="UP000451233"/>
    </source>
</evidence>
<proteinExistence type="predicted"/>
<feature type="domain" description="HMA" evidence="2">
    <location>
        <begin position="24"/>
        <end position="91"/>
    </location>
</feature>
<reference evidence="3 4" key="1">
    <citation type="submission" date="2019-11" db="EMBL/GenBank/DDBJ databases">
        <title>Pedobacter sp. HMF7056 Genome sequencing and assembly.</title>
        <authorList>
            <person name="Kang H."/>
            <person name="Kim H."/>
            <person name="Joh K."/>
        </authorList>
    </citation>
    <scope>NUCLEOTIDE SEQUENCE [LARGE SCALE GENOMIC DNA]</scope>
    <source>
        <strain evidence="3 4">HMF7056</strain>
    </source>
</reference>
<feature type="chain" id="PRO_5029556390" description="HMA domain-containing protein" evidence="1">
    <location>
        <begin position="23"/>
        <end position="173"/>
    </location>
</feature>
<keyword evidence="4" id="KW-1185">Reference proteome</keyword>
<dbReference type="Proteomes" id="UP000451233">
    <property type="component" value="Unassembled WGS sequence"/>
</dbReference>
<evidence type="ECO:0000259" key="2">
    <source>
        <dbReference type="PROSITE" id="PS50846"/>
    </source>
</evidence>
<dbReference type="InterPro" id="IPR006121">
    <property type="entry name" value="HMA_dom"/>
</dbReference>
<organism evidence="3 4">
    <name type="scientific">Hufsiella ginkgonis</name>
    <dbReference type="NCBI Taxonomy" id="2695274"/>
    <lineage>
        <taxon>Bacteria</taxon>
        <taxon>Pseudomonadati</taxon>
        <taxon>Bacteroidota</taxon>
        <taxon>Sphingobacteriia</taxon>
        <taxon>Sphingobacteriales</taxon>
        <taxon>Sphingobacteriaceae</taxon>
        <taxon>Hufsiella</taxon>
    </lineage>
</organism>
<gene>
    <name evidence="3" type="ORF">GS398_04920</name>
</gene>
<name>A0A7K1XUJ1_9SPHI</name>
<comment type="caution">
    <text evidence="3">The sequence shown here is derived from an EMBL/GenBank/DDBJ whole genome shotgun (WGS) entry which is preliminary data.</text>
</comment>
<protein>
    <recommendedName>
        <fullName evidence="2">HMA domain-containing protein</fullName>
    </recommendedName>
</protein>
<dbReference type="RefSeq" id="WP_160905590.1">
    <property type="nucleotide sequence ID" value="NZ_WVHS01000001.1"/>
</dbReference>
<dbReference type="Gene3D" id="3.30.70.100">
    <property type="match status" value="1"/>
</dbReference>
<dbReference type="EMBL" id="WVHS01000001">
    <property type="protein sequence ID" value="MXV14630.1"/>
    <property type="molecule type" value="Genomic_DNA"/>
</dbReference>
<feature type="signal peptide" evidence="1">
    <location>
        <begin position="1"/>
        <end position="22"/>
    </location>
</feature>
<evidence type="ECO:0000256" key="1">
    <source>
        <dbReference type="SAM" id="SignalP"/>
    </source>
</evidence>
<dbReference type="GO" id="GO:0046872">
    <property type="term" value="F:metal ion binding"/>
    <property type="evidence" value="ECO:0007669"/>
    <property type="project" value="InterPro"/>
</dbReference>
<dbReference type="PROSITE" id="PS50846">
    <property type="entry name" value="HMA_2"/>
    <property type="match status" value="1"/>
</dbReference>
<evidence type="ECO:0000313" key="3">
    <source>
        <dbReference type="EMBL" id="MXV14630.1"/>
    </source>
</evidence>
<keyword evidence="1" id="KW-0732">Signal</keyword>
<dbReference type="AlphaFoldDB" id="A0A7K1XUJ1"/>